<organism evidence="1 2">
    <name type="scientific">Novosphingobium clariflavum</name>
    <dbReference type="NCBI Taxonomy" id="2029884"/>
    <lineage>
        <taxon>Bacteria</taxon>
        <taxon>Pseudomonadati</taxon>
        <taxon>Pseudomonadota</taxon>
        <taxon>Alphaproteobacteria</taxon>
        <taxon>Sphingomonadales</taxon>
        <taxon>Sphingomonadaceae</taxon>
        <taxon>Novosphingobium</taxon>
    </lineage>
</organism>
<accession>A0ABV6S6B2</accession>
<protein>
    <submittedName>
        <fullName evidence="1">DUF3422 family protein</fullName>
    </submittedName>
</protein>
<reference evidence="1 2" key="1">
    <citation type="submission" date="2024-09" db="EMBL/GenBank/DDBJ databases">
        <authorList>
            <person name="Sun Q."/>
            <person name="Mori K."/>
        </authorList>
    </citation>
    <scope>NUCLEOTIDE SEQUENCE [LARGE SCALE GENOMIC DNA]</scope>
    <source>
        <strain evidence="1 2">CICC 11035S</strain>
    </source>
</reference>
<comment type="caution">
    <text evidence="1">The sequence shown here is derived from an EMBL/GenBank/DDBJ whole genome shotgun (WGS) entry which is preliminary data.</text>
</comment>
<name>A0ABV6S6B2_9SPHN</name>
<dbReference type="EMBL" id="JBHLTM010000028">
    <property type="protein sequence ID" value="MFC0684775.1"/>
    <property type="molecule type" value="Genomic_DNA"/>
</dbReference>
<evidence type="ECO:0000313" key="2">
    <source>
        <dbReference type="Proteomes" id="UP001589858"/>
    </source>
</evidence>
<dbReference type="Proteomes" id="UP001589858">
    <property type="component" value="Unassembled WGS sequence"/>
</dbReference>
<evidence type="ECO:0000313" key="1">
    <source>
        <dbReference type="EMBL" id="MFC0684775.1"/>
    </source>
</evidence>
<dbReference type="RefSeq" id="WP_267222011.1">
    <property type="nucleotide sequence ID" value="NZ_JAPCWC010000013.1"/>
</dbReference>
<dbReference type="InterPro" id="IPR021830">
    <property type="entry name" value="DUF3422"/>
</dbReference>
<proteinExistence type="predicted"/>
<gene>
    <name evidence="1" type="ORF">ACFFF8_09235</name>
</gene>
<dbReference type="Pfam" id="PF11902">
    <property type="entry name" value="DUF3422"/>
    <property type="match status" value="1"/>
</dbReference>
<keyword evidence="2" id="KW-1185">Reference proteome</keyword>
<sequence length="425" mass="46991">MFDEIRTKMALRSRPERASLTAEMHSRKLPPFTAPARLMQIVLLASDAELEAAAAHFGAGAARHAVVDLGGATLVWERHSEFATYNFIVPGQFDAPFDEEAFAPFVAPWLDRMPGAIIRSSFLAIGRAGTPGTHPEHLEPWFDANDLVVCDVQEGRARIWSDFRLHGGFGRMFIAMRDDDARRIPALVQSLLELGNYRKLALLGLPEAQKHGPELRRIEEDLAQLSGDIDREARPREQLLHAIGELGSRIAQIAATTRYRMSATAAYAAICDDRVRTLAVSAVNGGPTLVGFTQRRLHPAVQTCASFVQRLDDLAGRVTWTAELLRTRIDTEIAAQNRDLLASLDRRNAMQLRLQQTVEGLSVAAISYYAVSLVGYLAKASHAAWHWPNYELATGISVPFVVAFVAWTTHRVRKAHAAHDDHGKA</sequence>